<dbReference type="PANTHER" id="PTHR31635:SF196">
    <property type="entry name" value="REVERSE TRANSCRIPTASE DOMAIN-CONTAINING PROTEIN-RELATED"/>
    <property type="match status" value="1"/>
</dbReference>
<dbReference type="Proteomes" id="UP000436088">
    <property type="component" value="Unassembled WGS sequence"/>
</dbReference>
<dbReference type="InterPro" id="IPR000477">
    <property type="entry name" value="RT_dom"/>
</dbReference>
<dbReference type="PANTHER" id="PTHR31635">
    <property type="entry name" value="REVERSE TRANSCRIPTASE DOMAIN-CONTAINING PROTEIN-RELATED"/>
    <property type="match status" value="1"/>
</dbReference>
<feature type="domain" description="Reverse transcriptase" evidence="2">
    <location>
        <begin position="319"/>
        <end position="517"/>
    </location>
</feature>
<reference evidence="3" key="1">
    <citation type="submission" date="2019-09" db="EMBL/GenBank/DDBJ databases">
        <title>Draft genome information of white flower Hibiscus syriacus.</title>
        <authorList>
            <person name="Kim Y.-M."/>
        </authorList>
    </citation>
    <scope>NUCLEOTIDE SEQUENCE [LARGE SCALE GENOMIC DNA]</scope>
    <source>
        <strain evidence="3">YM2019G1</strain>
    </source>
</reference>
<accession>A0A6A2Z7Q3</accession>
<dbReference type="Pfam" id="PF03372">
    <property type="entry name" value="Exo_endo_phos"/>
    <property type="match status" value="1"/>
</dbReference>
<evidence type="ECO:0000313" key="4">
    <source>
        <dbReference type="Proteomes" id="UP000436088"/>
    </source>
</evidence>
<dbReference type="InterPro" id="IPR043502">
    <property type="entry name" value="DNA/RNA_pol_sf"/>
</dbReference>
<evidence type="ECO:0000313" key="3">
    <source>
        <dbReference type="EMBL" id="KAE8687162.1"/>
    </source>
</evidence>
<evidence type="ECO:0000259" key="2">
    <source>
        <dbReference type="PROSITE" id="PS50878"/>
    </source>
</evidence>
<dbReference type="EMBL" id="VEPZ02001205">
    <property type="protein sequence ID" value="KAE8687162.1"/>
    <property type="molecule type" value="Genomic_DNA"/>
</dbReference>
<feature type="region of interest" description="Disordered" evidence="1">
    <location>
        <begin position="1"/>
        <end position="29"/>
    </location>
</feature>
<organism evidence="3 4">
    <name type="scientific">Hibiscus syriacus</name>
    <name type="common">Rose of Sharon</name>
    <dbReference type="NCBI Taxonomy" id="106335"/>
    <lineage>
        <taxon>Eukaryota</taxon>
        <taxon>Viridiplantae</taxon>
        <taxon>Streptophyta</taxon>
        <taxon>Embryophyta</taxon>
        <taxon>Tracheophyta</taxon>
        <taxon>Spermatophyta</taxon>
        <taxon>Magnoliopsida</taxon>
        <taxon>eudicotyledons</taxon>
        <taxon>Gunneridae</taxon>
        <taxon>Pentapetalae</taxon>
        <taxon>rosids</taxon>
        <taxon>malvids</taxon>
        <taxon>Malvales</taxon>
        <taxon>Malvaceae</taxon>
        <taxon>Malvoideae</taxon>
        <taxon>Hibiscus</taxon>
    </lineage>
</organism>
<name>A0A6A2Z7Q3_HIBSY</name>
<dbReference type="AlphaFoldDB" id="A0A6A2Z7Q3"/>
<dbReference type="CDD" id="cd01650">
    <property type="entry name" value="RT_nLTR_like"/>
    <property type="match status" value="1"/>
</dbReference>
<dbReference type="GO" id="GO:0003824">
    <property type="term" value="F:catalytic activity"/>
    <property type="evidence" value="ECO:0007669"/>
    <property type="project" value="InterPro"/>
</dbReference>
<proteinExistence type="predicted"/>
<dbReference type="PROSITE" id="PS50878">
    <property type="entry name" value="RT_POL"/>
    <property type="match status" value="1"/>
</dbReference>
<evidence type="ECO:0000256" key="1">
    <source>
        <dbReference type="SAM" id="MobiDB-lite"/>
    </source>
</evidence>
<gene>
    <name evidence="3" type="ORF">F3Y22_tig00111022pilonHSYRG00164</name>
</gene>
<dbReference type="Pfam" id="PF00078">
    <property type="entry name" value="RVT_1"/>
    <property type="match status" value="1"/>
</dbReference>
<protein>
    <recommendedName>
        <fullName evidence="2">Reverse transcriptase domain-containing protein</fullName>
    </recommendedName>
</protein>
<comment type="caution">
    <text evidence="3">The sequence shown here is derived from an EMBL/GenBank/DDBJ whole genome shotgun (WGS) entry which is preliminary data.</text>
</comment>
<sequence>MKNQSESNCFEPSKFPSQTSIPNSSPVIDPQVKEAGIDHNCTIHKDLHSVPIVEKQHFSSDPPAIVEYGSSSLKSSPKHGRERPPNFWNIRGFDNPLKQNKVLLRASQNNVDILCLSETRVKAEKSNVNFDSLLVNWYVSTNYDFAINGRIWILWKKNIELSIFQVSDQIISAKGKYNGNPFVISAVYGSNDTISRRQLWQNLHELERNIGHLPWILGGDFNITLYPNEISDYELLSPYSSPEIEEFQDVTHALDLHDHPFFSPLFTWSNKQSGSYLARKLDRVFINPNWVNTFQSSFVEFLSPGVSNHCDDVVAAVKYFFQHSTMLPTFNSTTIALIPKVPNPSKVKDFRPISCCSVIYKSITKILVKRLTSLIPGIISLNQTALIKGMSIVDNTLLAQELVRGYGRKIISPRCSLMIDLQKAFDTLHWDFIYTVLKALNLPQRFINCTEACFTKARFSISFNGSLIGCFKGTRGIRQGDPLSPILFVISMNVLSSLLNFVVAKELFSYHPKCKRI</sequence>
<dbReference type="Gene3D" id="3.60.10.10">
    <property type="entry name" value="Endonuclease/exonuclease/phosphatase"/>
    <property type="match status" value="1"/>
</dbReference>
<feature type="compositionally biased region" description="Polar residues" evidence="1">
    <location>
        <begin position="1"/>
        <end position="26"/>
    </location>
</feature>
<dbReference type="InterPro" id="IPR005135">
    <property type="entry name" value="Endo/exonuclease/phosphatase"/>
</dbReference>
<keyword evidence="4" id="KW-1185">Reference proteome</keyword>
<dbReference type="SUPFAM" id="SSF56672">
    <property type="entry name" value="DNA/RNA polymerases"/>
    <property type="match status" value="1"/>
</dbReference>
<dbReference type="SUPFAM" id="SSF56219">
    <property type="entry name" value="DNase I-like"/>
    <property type="match status" value="1"/>
</dbReference>
<dbReference type="InterPro" id="IPR036691">
    <property type="entry name" value="Endo/exonu/phosph_ase_sf"/>
</dbReference>